<dbReference type="InterPro" id="IPR050407">
    <property type="entry name" value="Geranylgeranyl_reductase"/>
</dbReference>
<organism evidence="2 3">
    <name type="scientific">Roseofilum casamattae BLCC-M143</name>
    <dbReference type="NCBI Taxonomy" id="3022442"/>
    <lineage>
        <taxon>Bacteria</taxon>
        <taxon>Bacillati</taxon>
        <taxon>Cyanobacteriota</taxon>
        <taxon>Cyanophyceae</taxon>
        <taxon>Desertifilales</taxon>
        <taxon>Desertifilaceae</taxon>
        <taxon>Roseofilum</taxon>
        <taxon>Roseofilum casamattae</taxon>
    </lineage>
</organism>
<keyword evidence="3" id="KW-1185">Reference proteome</keyword>
<dbReference type="InterPro" id="IPR011777">
    <property type="entry name" value="Geranylgeranyl_Rdtase_fam"/>
</dbReference>
<dbReference type="NCBIfam" id="TIGR02032">
    <property type="entry name" value="GG-red-SF"/>
    <property type="match status" value="1"/>
</dbReference>
<dbReference type="PRINTS" id="PR00420">
    <property type="entry name" value="RNGMNOXGNASE"/>
</dbReference>
<gene>
    <name evidence="2" type="ORF">PMH09_00900</name>
</gene>
<dbReference type="EMBL" id="JAQOSQ010000001">
    <property type="protein sequence ID" value="MDJ1181739.1"/>
    <property type="molecule type" value="Genomic_DNA"/>
</dbReference>
<accession>A0ABT7BRB5</accession>
<proteinExistence type="predicted"/>
<evidence type="ECO:0000259" key="1">
    <source>
        <dbReference type="Pfam" id="PF01494"/>
    </source>
</evidence>
<dbReference type="RefSeq" id="WP_283756393.1">
    <property type="nucleotide sequence ID" value="NZ_JAQOSQ010000001.1"/>
</dbReference>
<dbReference type="PANTHER" id="PTHR42685">
    <property type="entry name" value="GERANYLGERANYL DIPHOSPHATE REDUCTASE"/>
    <property type="match status" value="1"/>
</dbReference>
<protein>
    <submittedName>
        <fullName evidence="2">Geranylgeranyl reductase family protein</fullName>
    </submittedName>
</protein>
<dbReference type="SUPFAM" id="SSF51905">
    <property type="entry name" value="FAD/NAD(P)-binding domain"/>
    <property type="match status" value="1"/>
</dbReference>
<dbReference type="InterPro" id="IPR036188">
    <property type="entry name" value="FAD/NAD-bd_sf"/>
</dbReference>
<dbReference type="PANTHER" id="PTHR42685:SF22">
    <property type="entry name" value="CONDITIONED MEDIUM FACTOR RECEPTOR 1"/>
    <property type="match status" value="1"/>
</dbReference>
<evidence type="ECO:0000313" key="3">
    <source>
        <dbReference type="Proteomes" id="UP001232992"/>
    </source>
</evidence>
<evidence type="ECO:0000313" key="2">
    <source>
        <dbReference type="EMBL" id="MDJ1181739.1"/>
    </source>
</evidence>
<feature type="domain" description="FAD-binding" evidence="1">
    <location>
        <begin position="3"/>
        <end position="294"/>
    </location>
</feature>
<dbReference type="Pfam" id="PF01494">
    <property type="entry name" value="FAD_binding_3"/>
    <property type="match status" value="1"/>
</dbReference>
<sequence length="369" mass="40492">MFDCIIVGAGPAGATAAYHLAKKGRSVTILEKGAWPRYKPCNGGVSPAIAQYFDFDLEPAISFKINQLRYTWQLDDPVEVQITDRELLIVRRDLFDELLVQHAQEQGATFQAETEVTGIEWRRDRWQVNTSGGPVEGRYIIAADGAKGPMAKWLKLKQGKQRTAGLLQVSSPSVEKTLHYDFGSQKNGFIWSYPRQEGYSVSGTAFQGGDPKNLQGTLENYSQNRQLDIATAQYHEHPLRLWDGDRKLHTQNALLAGEAAQIVDPLSGEGIRPSIVSGVKAAEAIDGAIAGDGKALENYTKTLAEEWGADMKWAARISGVFYKLPKVSYRVGVKRPAASKVMSQILCGQLSYAEVAGTAVKQLSSGLFK</sequence>
<reference evidence="2 3" key="1">
    <citation type="submission" date="2023-01" db="EMBL/GenBank/DDBJ databases">
        <title>Novel diversity within Roseofilum (Cyanobacteria; Desertifilaceae) from marine benthic mats with descriptions of four novel species.</title>
        <authorList>
            <person name="Wang Y."/>
            <person name="Berthold D.E."/>
            <person name="Hu J."/>
            <person name="Lefler F.W."/>
            <person name="Laughinghouse H.D. IV."/>
        </authorList>
    </citation>
    <scope>NUCLEOTIDE SEQUENCE [LARGE SCALE GENOMIC DNA]</scope>
    <source>
        <strain evidence="2 3">BLCC-M143</strain>
    </source>
</reference>
<comment type="caution">
    <text evidence="2">The sequence shown here is derived from an EMBL/GenBank/DDBJ whole genome shotgun (WGS) entry which is preliminary data.</text>
</comment>
<dbReference type="Proteomes" id="UP001232992">
    <property type="component" value="Unassembled WGS sequence"/>
</dbReference>
<dbReference type="Gene3D" id="3.50.50.60">
    <property type="entry name" value="FAD/NAD(P)-binding domain"/>
    <property type="match status" value="1"/>
</dbReference>
<dbReference type="InterPro" id="IPR002938">
    <property type="entry name" value="FAD-bd"/>
</dbReference>
<name>A0ABT7BRB5_9CYAN</name>